<proteinExistence type="predicted"/>
<feature type="coiled-coil region" evidence="1">
    <location>
        <begin position="17"/>
        <end position="51"/>
    </location>
</feature>
<feature type="coiled-coil region" evidence="1">
    <location>
        <begin position="356"/>
        <end position="383"/>
    </location>
</feature>
<accession>A0A7S3D399</accession>
<feature type="region of interest" description="Disordered" evidence="2">
    <location>
        <begin position="134"/>
        <end position="154"/>
    </location>
</feature>
<sequence>MPDKSASGAGIKSLEAFNNIFQSINVLRQELHALENEREAKWHRIDDLEDEVAEKRRYVYKKIHGDKGVKSQIKKAKAFLPEMILREEELAQMMATLEEHKKQARVKLTSAESELTSVKKTYAQQENELDTVKAEAGETERALEEQEQHNEDIRQELDKSYSKIRDKGAIIENFDIDSFRDLKFKAQASGQVNDYYLGRIAAFTEDTETSSLGLQKAISALDTMAERVAEEAEAFYSRANHGDDDDEFLATSEYGMLKKEYKRFQTSQFDDKRVLLRRQQNLMTDMHTYFDEYRVASEFLFNTHAAQLGERLLEQEREYNNEICSVMIEAEAGYDDMVSEKDAKTLELIEGSDPAMQQMAHEMKLAQEKRKHAQRLRKLHQQEYRAVDHIVEEMEDHIESQQLHVLMLEDRVRAAKIAAERLMRSAKTRDGMADMFERECQWKAHEQGLELRKLKEKNSELRGKREYFHNKLLTTKCAVVDANHDTSLFAIAERLASEVNKLASSDQGHRKVLDQGIKSRVRIQGELMKGLKYFSSAAVRLKHEHTSLQSVREEVDGMIKSVLDKDILVSTSPSVHHVPGQGKGRPPHTFAVSGGGQVQAKRTLQDWSEDERQKQQDVLNEEIGRISEALDRYSRLFSNWGGASIGSIEDPPVRESAIRLPTPSRHLKVYEGDAAATLAAPLAVGK</sequence>
<keyword evidence="1" id="KW-0175">Coiled coil</keyword>
<dbReference type="EMBL" id="HBIB01011402">
    <property type="protein sequence ID" value="CAE0245215.1"/>
    <property type="molecule type" value="Transcribed_RNA"/>
</dbReference>
<feature type="region of interest" description="Disordered" evidence="2">
    <location>
        <begin position="573"/>
        <end position="595"/>
    </location>
</feature>
<dbReference type="AlphaFoldDB" id="A0A7S3D399"/>
<protein>
    <submittedName>
        <fullName evidence="3">Uncharacterized protein</fullName>
    </submittedName>
</protein>
<organism evidence="3">
    <name type="scientific">Palpitomonas bilix</name>
    <dbReference type="NCBI Taxonomy" id="652834"/>
    <lineage>
        <taxon>Eukaryota</taxon>
        <taxon>Eukaryota incertae sedis</taxon>
    </lineage>
</organism>
<evidence type="ECO:0000256" key="1">
    <source>
        <dbReference type="SAM" id="Coils"/>
    </source>
</evidence>
<name>A0A7S3D399_9EUKA</name>
<evidence type="ECO:0000313" key="3">
    <source>
        <dbReference type="EMBL" id="CAE0245215.1"/>
    </source>
</evidence>
<evidence type="ECO:0000256" key="2">
    <source>
        <dbReference type="SAM" id="MobiDB-lite"/>
    </source>
</evidence>
<reference evidence="3" key="1">
    <citation type="submission" date="2021-01" db="EMBL/GenBank/DDBJ databases">
        <authorList>
            <person name="Corre E."/>
            <person name="Pelletier E."/>
            <person name="Niang G."/>
            <person name="Scheremetjew M."/>
            <person name="Finn R."/>
            <person name="Kale V."/>
            <person name="Holt S."/>
            <person name="Cochrane G."/>
            <person name="Meng A."/>
            <person name="Brown T."/>
            <person name="Cohen L."/>
        </authorList>
    </citation>
    <scope>NUCLEOTIDE SEQUENCE</scope>
    <source>
        <strain evidence="3">NIES-2562</strain>
    </source>
</reference>
<gene>
    <name evidence="3" type="ORF">PBIL07802_LOCUS7396</name>
</gene>